<keyword evidence="2" id="KW-1133">Transmembrane helix</keyword>
<feature type="transmembrane region" description="Helical" evidence="2">
    <location>
        <begin position="64"/>
        <end position="88"/>
    </location>
</feature>
<sequence>MPTHTQAPSQNPNSQTTAPNSSATIRVNTAPPKKEAIPKQHLSIHIDTGTGSQVIPYTVREAQLLFLMGFTPVVGAVTGMGMGPGVSVKTEERRGRRRGIELARSAVAGLG</sequence>
<proteinExistence type="predicted"/>
<gene>
    <name evidence="3" type="ORF">CC80DRAFT_507313</name>
</gene>
<evidence type="ECO:0000313" key="4">
    <source>
        <dbReference type="Proteomes" id="UP000800035"/>
    </source>
</evidence>
<accession>A0A6A5TP05</accession>
<protein>
    <submittedName>
        <fullName evidence="3">Uncharacterized protein</fullName>
    </submittedName>
</protein>
<keyword evidence="4" id="KW-1185">Reference proteome</keyword>
<keyword evidence="2" id="KW-0472">Membrane</keyword>
<evidence type="ECO:0000313" key="3">
    <source>
        <dbReference type="EMBL" id="KAF1953459.1"/>
    </source>
</evidence>
<name>A0A6A5TP05_9PLEO</name>
<evidence type="ECO:0000256" key="2">
    <source>
        <dbReference type="SAM" id="Phobius"/>
    </source>
</evidence>
<dbReference type="Proteomes" id="UP000800035">
    <property type="component" value="Unassembled WGS sequence"/>
</dbReference>
<reference evidence="3" key="1">
    <citation type="journal article" date="2020" name="Stud. Mycol.">
        <title>101 Dothideomycetes genomes: a test case for predicting lifestyles and emergence of pathogens.</title>
        <authorList>
            <person name="Haridas S."/>
            <person name="Albert R."/>
            <person name="Binder M."/>
            <person name="Bloem J."/>
            <person name="Labutti K."/>
            <person name="Salamov A."/>
            <person name="Andreopoulos B."/>
            <person name="Baker S."/>
            <person name="Barry K."/>
            <person name="Bills G."/>
            <person name="Bluhm B."/>
            <person name="Cannon C."/>
            <person name="Castanera R."/>
            <person name="Culley D."/>
            <person name="Daum C."/>
            <person name="Ezra D."/>
            <person name="Gonzalez J."/>
            <person name="Henrissat B."/>
            <person name="Kuo A."/>
            <person name="Liang C."/>
            <person name="Lipzen A."/>
            <person name="Lutzoni F."/>
            <person name="Magnuson J."/>
            <person name="Mondo S."/>
            <person name="Nolan M."/>
            <person name="Ohm R."/>
            <person name="Pangilinan J."/>
            <person name="Park H.-J."/>
            <person name="Ramirez L."/>
            <person name="Alfaro M."/>
            <person name="Sun H."/>
            <person name="Tritt A."/>
            <person name="Yoshinaga Y."/>
            <person name="Zwiers L.-H."/>
            <person name="Turgeon B."/>
            <person name="Goodwin S."/>
            <person name="Spatafora J."/>
            <person name="Crous P."/>
            <person name="Grigoriev I."/>
        </authorList>
    </citation>
    <scope>NUCLEOTIDE SEQUENCE</scope>
    <source>
        <strain evidence="3">CBS 675.92</strain>
    </source>
</reference>
<dbReference type="EMBL" id="ML977004">
    <property type="protein sequence ID" value="KAF1953459.1"/>
    <property type="molecule type" value="Genomic_DNA"/>
</dbReference>
<dbReference type="AlphaFoldDB" id="A0A6A5TP05"/>
<feature type="compositionally biased region" description="Basic and acidic residues" evidence="1">
    <location>
        <begin position="89"/>
        <end position="101"/>
    </location>
</feature>
<feature type="region of interest" description="Disordered" evidence="1">
    <location>
        <begin position="81"/>
        <end position="111"/>
    </location>
</feature>
<organism evidence="3 4">
    <name type="scientific">Byssothecium circinans</name>
    <dbReference type="NCBI Taxonomy" id="147558"/>
    <lineage>
        <taxon>Eukaryota</taxon>
        <taxon>Fungi</taxon>
        <taxon>Dikarya</taxon>
        <taxon>Ascomycota</taxon>
        <taxon>Pezizomycotina</taxon>
        <taxon>Dothideomycetes</taxon>
        <taxon>Pleosporomycetidae</taxon>
        <taxon>Pleosporales</taxon>
        <taxon>Massarineae</taxon>
        <taxon>Massarinaceae</taxon>
        <taxon>Byssothecium</taxon>
    </lineage>
</organism>
<feature type="region of interest" description="Disordered" evidence="1">
    <location>
        <begin position="1"/>
        <end position="25"/>
    </location>
</feature>
<evidence type="ECO:0000256" key="1">
    <source>
        <dbReference type="SAM" id="MobiDB-lite"/>
    </source>
</evidence>
<keyword evidence="2" id="KW-0812">Transmembrane</keyword>